<proteinExistence type="predicted"/>
<dbReference type="EMBL" id="FOBO01000009">
    <property type="protein sequence ID" value="SEM91192.1"/>
    <property type="molecule type" value="Genomic_DNA"/>
</dbReference>
<dbReference type="InterPro" id="IPR036291">
    <property type="entry name" value="NAD(P)-bd_dom_sf"/>
</dbReference>
<evidence type="ECO:0000256" key="1">
    <source>
        <dbReference type="ARBA" id="ARBA00023002"/>
    </source>
</evidence>
<dbReference type="Pfam" id="PF01370">
    <property type="entry name" value="Epimerase"/>
    <property type="match status" value="1"/>
</dbReference>
<protein>
    <submittedName>
        <fullName evidence="5">Predicted dehydrogenase</fullName>
    </submittedName>
</protein>
<dbReference type="AlphaFoldDB" id="A0A1H8C8B1"/>
<evidence type="ECO:0000313" key="5">
    <source>
        <dbReference type="EMBL" id="SEM91192.1"/>
    </source>
</evidence>
<dbReference type="SUPFAM" id="SSF55347">
    <property type="entry name" value="Glyceraldehyde-3-phosphate dehydrogenase-like, C-terminal domain"/>
    <property type="match status" value="1"/>
</dbReference>
<evidence type="ECO:0000259" key="4">
    <source>
        <dbReference type="Pfam" id="PF22725"/>
    </source>
</evidence>
<dbReference type="SUPFAM" id="SSF51735">
    <property type="entry name" value="NAD(P)-binding Rossmann-fold domains"/>
    <property type="match status" value="2"/>
</dbReference>
<dbReference type="InterPro" id="IPR001509">
    <property type="entry name" value="Epimerase_deHydtase"/>
</dbReference>
<dbReference type="InterPro" id="IPR055170">
    <property type="entry name" value="GFO_IDH_MocA-like_dom"/>
</dbReference>
<dbReference type="GO" id="GO:0016491">
    <property type="term" value="F:oxidoreductase activity"/>
    <property type="evidence" value="ECO:0007669"/>
    <property type="project" value="UniProtKB-KW"/>
</dbReference>
<dbReference type="Proteomes" id="UP000182160">
    <property type="component" value="Unassembled WGS sequence"/>
</dbReference>
<dbReference type="InterPro" id="IPR050463">
    <property type="entry name" value="Gfo/Idh/MocA_oxidrdct_glycsds"/>
</dbReference>
<dbReference type="InterPro" id="IPR000683">
    <property type="entry name" value="Gfo/Idh/MocA-like_OxRdtase_N"/>
</dbReference>
<evidence type="ECO:0000259" key="3">
    <source>
        <dbReference type="Pfam" id="PF01408"/>
    </source>
</evidence>
<dbReference type="Gene3D" id="3.30.360.10">
    <property type="entry name" value="Dihydrodipicolinate Reductase, domain 2"/>
    <property type="match status" value="1"/>
</dbReference>
<feature type="domain" description="Gfo/Idh/MocA-like oxidoreductase N-terminal" evidence="3">
    <location>
        <begin position="6"/>
        <end position="124"/>
    </location>
</feature>
<dbReference type="PANTHER" id="PTHR43818">
    <property type="entry name" value="BCDNA.GH03377"/>
    <property type="match status" value="1"/>
</dbReference>
<evidence type="ECO:0000259" key="2">
    <source>
        <dbReference type="Pfam" id="PF01370"/>
    </source>
</evidence>
<dbReference type="GO" id="GO:0000166">
    <property type="term" value="F:nucleotide binding"/>
    <property type="evidence" value="ECO:0007669"/>
    <property type="project" value="InterPro"/>
</dbReference>
<keyword evidence="1" id="KW-0560">Oxidoreductase</keyword>
<dbReference type="Pfam" id="PF01408">
    <property type="entry name" value="GFO_IDH_MocA"/>
    <property type="match status" value="1"/>
</dbReference>
<reference evidence="5 6" key="1">
    <citation type="submission" date="2016-10" db="EMBL/GenBank/DDBJ databases">
        <authorList>
            <person name="de Groot N.N."/>
        </authorList>
    </citation>
    <scope>NUCLEOTIDE SEQUENCE [LARGE SCALE GENOMIC DNA]</scope>
    <source>
        <strain evidence="5 6">DSM 11457</strain>
    </source>
</reference>
<sequence>MTDKVINVGLVGAGYIAGWHAAALKLTPGVRLAAVCDLSASAAEGLASAHGARAFTDLDDLIASGTVEAVHILTPPDSHAALARKCLATGLHVLVEKPVALSGDEAASVAETARAAGRHLAAGHNFLGLPAYQRLKALVAAGELGRISSAEITWAFPLGPLRSGPFGLWMLREPGNLLRELGPHLFAFAQDLFGPVTVTVTGLHLSKPVHLPGAGTRPQSWRITAQAGEVDLAINLQLVESVDDRSLTLRGSSALARLDYAADVLTVTRENTADLVLNPFLREMGVAWAHLREGVGNAARQIGSLNRKSPYALGFMGLFDAFYGAIREGRPLDPRFDGAAVEGVSRAIDATIALMPDQGRETVRHPKPRRKPEPTALVIGGTGFLGRDLTRALVAQGHDVRVLSRGGHGPFDDLPETVETCAVSLRDEAGLTRAMEGIDIVYNLARALGTSWEDCLENDIGVSDRIARAALAAGVGRFVYTGTIASYDMSNPAKMITESTPFAEDMSDRNLYARSKAECERRLWEMQREHGLPLTIARPGIVVGHGGPLQHWGIGRWHGAGAVRLWGEGDNPLPFVLIGDVSDGLIRMATQEAALGQSFNLVGDVQPSARSYFNAIHMRLGARLRVSSGNLTVLWAADAVKSVLKTHALRRPGVIRASLRDWKSRAHYARFENAKPKALLGWTPVADREAFLQAAVDRANLIGF</sequence>
<dbReference type="Gene3D" id="3.40.50.720">
    <property type="entry name" value="NAD(P)-binding Rossmann-like Domain"/>
    <property type="match status" value="2"/>
</dbReference>
<dbReference type="PANTHER" id="PTHR43818:SF11">
    <property type="entry name" value="BCDNA.GH03377"/>
    <property type="match status" value="1"/>
</dbReference>
<gene>
    <name evidence="5" type="ORF">SAMN04488077_109121</name>
</gene>
<accession>A0A1H8C8B1</accession>
<feature type="domain" description="NAD-dependent epimerase/dehydratase" evidence="2">
    <location>
        <begin position="376"/>
        <end position="600"/>
    </location>
</feature>
<evidence type="ECO:0000313" key="6">
    <source>
        <dbReference type="Proteomes" id="UP000182160"/>
    </source>
</evidence>
<organism evidence="5 6">
    <name type="scientific">Roseovarius tolerans</name>
    <dbReference type="NCBI Taxonomy" id="74031"/>
    <lineage>
        <taxon>Bacteria</taxon>
        <taxon>Pseudomonadati</taxon>
        <taxon>Pseudomonadota</taxon>
        <taxon>Alphaproteobacteria</taxon>
        <taxon>Rhodobacterales</taxon>
        <taxon>Roseobacteraceae</taxon>
        <taxon>Roseovarius</taxon>
    </lineage>
</organism>
<dbReference type="Pfam" id="PF22725">
    <property type="entry name" value="GFO_IDH_MocA_C3"/>
    <property type="match status" value="1"/>
</dbReference>
<dbReference type="RefSeq" id="WP_074786321.1">
    <property type="nucleotide sequence ID" value="NZ_FOBO01000009.1"/>
</dbReference>
<feature type="domain" description="GFO/IDH/MocA-like oxidoreductase" evidence="4">
    <location>
        <begin position="132"/>
        <end position="200"/>
    </location>
</feature>
<name>A0A1H8C8B1_9RHOB</name>